<feature type="binding site" evidence="6">
    <location>
        <position position="211"/>
    </location>
    <ligand>
        <name>ATP</name>
        <dbReference type="ChEBI" id="CHEBI:30616"/>
    </ligand>
</feature>
<dbReference type="SUPFAM" id="SSF56112">
    <property type="entry name" value="Protein kinase-like (PK-like)"/>
    <property type="match status" value="1"/>
</dbReference>
<protein>
    <recommendedName>
        <fullName evidence="8">Protein kinase domain-containing protein</fullName>
    </recommendedName>
</protein>
<organism evidence="9 10">
    <name type="scientific">Pythium insidiosum</name>
    <name type="common">Pythiosis disease agent</name>
    <dbReference type="NCBI Taxonomy" id="114742"/>
    <lineage>
        <taxon>Eukaryota</taxon>
        <taxon>Sar</taxon>
        <taxon>Stramenopiles</taxon>
        <taxon>Oomycota</taxon>
        <taxon>Peronosporomycetes</taxon>
        <taxon>Pythiales</taxon>
        <taxon>Pythiaceae</taxon>
        <taxon>Pythium</taxon>
    </lineage>
</organism>
<reference evidence="9" key="1">
    <citation type="submission" date="2021-12" db="EMBL/GenBank/DDBJ databases">
        <title>Prjna785345.</title>
        <authorList>
            <person name="Rujirawat T."/>
            <person name="Krajaejun T."/>
        </authorList>
    </citation>
    <scope>NUCLEOTIDE SEQUENCE</scope>
    <source>
        <strain evidence="9">Pi057C3</strain>
    </source>
</reference>
<evidence type="ECO:0000256" key="1">
    <source>
        <dbReference type="ARBA" id="ARBA00022527"/>
    </source>
</evidence>
<keyword evidence="3 6" id="KW-0547">Nucleotide-binding</keyword>
<feature type="region of interest" description="Disordered" evidence="7">
    <location>
        <begin position="389"/>
        <end position="424"/>
    </location>
</feature>
<accession>A0AAD5Q8F5</accession>
<dbReference type="InterPro" id="IPR000719">
    <property type="entry name" value="Prot_kinase_dom"/>
</dbReference>
<feature type="binding site" evidence="6">
    <location>
        <begin position="144"/>
        <end position="146"/>
    </location>
    <ligand>
        <name>ATP</name>
        <dbReference type="ChEBI" id="CHEBI:30616"/>
    </ligand>
</feature>
<keyword evidence="5 6" id="KW-0067">ATP-binding</keyword>
<keyword evidence="2" id="KW-0808">Transferase</keyword>
<evidence type="ECO:0000313" key="10">
    <source>
        <dbReference type="Proteomes" id="UP001209570"/>
    </source>
</evidence>
<feature type="compositionally biased region" description="Gly residues" evidence="7">
    <location>
        <begin position="474"/>
        <end position="483"/>
    </location>
</feature>
<dbReference type="Gene3D" id="1.10.510.10">
    <property type="entry name" value="Transferase(Phosphotransferase) domain 1"/>
    <property type="match status" value="1"/>
</dbReference>
<dbReference type="Pfam" id="PF00069">
    <property type="entry name" value="Pkinase"/>
    <property type="match status" value="1"/>
</dbReference>
<evidence type="ECO:0000256" key="2">
    <source>
        <dbReference type="ARBA" id="ARBA00022679"/>
    </source>
</evidence>
<keyword evidence="10" id="KW-1185">Reference proteome</keyword>
<evidence type="ECO:0000256" key="3">
    <source>
        <dbReference type="ARBA" id="ARBA00022741"/>
    </source>
</evidence>
<keyword evidence="4" id="KW-0418">Kinase</keyword>
<dbReference type="PROSITE" id="PS50011">
    <property type="entry name" value="PROTEIN_KINASE_DOM"/>
    <property type="match status" value="1"/>
</dbReference>
<feature type="region of interest" description="Disordered" evidence="7">
    <location>
        <begin position="511"/>
        <end position="543"/>
    </location>
</feature>
<feature type="domain" description="Protein kinase" evidence="8">
    <location>
        <begin position="32"/>
        <end position="353"/>
    </location>
</feature>
<gene>
    <name evidence="9" type="ORF">P43SY_004321</name>
</gene>
<keyword evidence="1" id="KW-0723">Serine/threonine-protein kinase</keyword>
<dbReference type="EMBL" id="JAKCXM010000293">
    <property type="protein sequence ID" value="KAJ0396479.1"/>
    <property type="molecule type" value="Genomic_DNA"/>
</dbReference>
<sequence>MIWWWGPCAGASCTVDVVRPHETRALALYDHVAPLQTTSDGRWGSRSSEASSSLSASSGSASSPTASGASRVAPLAPGIYRARDVRTHDLVALKVYDKALLRRAATRRRMRHELRVLSRCKEHANVLRLYGVYSSRHTLEIAFELAQGGPVMHRLSSPRHRVSEREVSRVIGGVVSAVQFLHDRGIVHGEIRPEHVLYSDTEPDARVVLVDFGRAAESWDRVSFRGRTAANAEPRRRTESFLWHDRHSVKFLPPFVVQRRENGVRDWREAQQLDLWAVGVTMYILLCAAFPFDGETVEEISDAIVDGPPPLLVHDGGATPLMSRAARDLLLKLFVRDPHKALTAGDVLAHPWIADDVSSDVAWTADRLERHAVFARAYDMEELRAAAAKRADPLPQNQSDHQDRDSDREPVDGGDGNDDGALWRETSERAVLLTPTAEESDDGALLFDPEAERPSFVSTDGNVRSSSGRHRVSSGGGGGGGCGGVSGRLSADAYMRLASAEMEATAGQFSPTAHAAPWWRQSAPDEDVTRTETEATPPPMGDFWPVFSKQRRLFSFKNLSFLSSKGEDSNNPKA</sequence>
<feature type="compositionally biased region" description="Basic and acidic residues" evidence="7">
    <location>
        <begin position="400"/>
        <end position="411"/>
    </location>
</feature>
<dbReference type="AlphaFoldDB" id="A0AAD5Q8F5"/>
<evidence type="ECO:0000256" key="7">
    <source>
        <dbReference type="SAM" id="MobiDB-lite"/>
    </source>
</evidence>
<dbReference type="GO" id="GO:0004674">
    <property type="term" value="F:protein serine/threonine kinase activity"/>
    <property type="evidence" value="ECO:0007669"/>
    <property type="project" value="UniProtKB-KW"/>
</dbReference>
<name>A0AAD5Q8F5_PYTIN</name>
<evidence type="ECO:0000256" key="4">
    <source>
        <dbReference type="ARBA" id="ARBA00022777"/>
    </source>
</evidence>
<dbReference type="PANTHER" id="PTHR24350">
    <property type="entry name" value="SERINE/THREONINE-PROTEIN KINASE IAL-RELATED"/>
    <property type="match status" value="1"/>
</dbReference>
<dbReference type="GO" id="GO:0005524">
    <property type="term" value="F:ATP binding"/>
    <property type="evidence" value="ECO:0007669"/>
    <property type="project" value="UniProtKB-KW"/>
</dbReference>
<evidence type="ECO:0000313" key="9">
    <source>
        <dbReference type="EMBL" id="KAJ0396479.1"/>
    </source>
</evidence>
<dbReference type="InterPro" id="IPR011009">
    <property type="entry name" value="Kinase-like_dom_sf"/>
</dbReference>
<comment type="caution">
    <text evidence="9">The sequence shown here is derived from an EMBL/GenBank/DDBJ whole genome shotgun (WGS) entry which is preliminary data.</text>
</comment>
<feature type="region of interest" description="Disordered" evidence="7">
    <location>
        <begin position="39"/>
        <end position="70"/>
    </location>
</feature>
<dbReference type="InterPro" id="IPR030616">
    <property type="entry name" value="Aur-like"/>
</dbReference>
<evidence type="ECO:0000256" key="6">
    <source>
        <dbReference type="PIRSR" id="PIRSR630616-2"/>
    </source>
</evidence>
<feature type="compositionally biased region" description="Low complexity" evidence="7">
    <location>
        <begin position="44"/>
        <end position="70"/>
    </location>
</feature>
<proteinExistence type="predicted"/>
<evidence type="ECO:0000256" key="5">
    <source>
        <dbReference type="ARBA" id="ARBA00022840"/>
    </source>
</evidence>
<feature type="region of interest" description="Disordered" evidence="7">
    <location>
        <begin position="449"/>
        <end position="483"/>
    </location>
</feature>
<feature type="binding site" evidence="6">
    <location>
        <position position="94"/>
    </location>
    <ligand>
        <name>ATP</name>
        <dbReference type="ChEBI" id="CHEBI:30616"/>
    </ligand>
</feature>
<dbReference type="Proteomes" id="UP001209570">
    <property type="component" value="Unassembled WGS sequence"/>
</dbReference>
<evidence type="ECO:0000259" key="8">
    <source>
        <dbReference type="PROSITE" id="PS50011"/>
    </source>
</evidence>